<feature type="domain" description="Bacterial surface antigen (D15)" evidence="9">
    <location>
        <begin position="161"/>
        <end position="504"/>
    </location>
</feature>
<dbReference type="PANTHER" id="PTHR12815:SF18">
    <property type="entry name" value="SORTING AND ASSEMBLY MACHINERY COMPONENT 50 HOMOLOG"/>
    <property type="match status" value="1"/>
</dbReference>
<keyword evidence="3" id="KW-1134">Transmembrane beta strand</keyword>
<dbReference type="Gene3D" id="3.10.20.310">
    <property type="entry name" value="membrane protein fhac"/>
    <property type="match status" value="1"/>
</dbReference>
<keyword evidence="4" id="KW-0812">Transmembrane</keyword>
<evidence type="ECO:0000256" key="2">
    <source>
        <dbReference type="ARBA" id="ARBA00010913"/>
    </source>
</evidence>
<comment type="subcellular location">
    <subcellularLocation>
        <location evidence="1">Mitochondrion outer membrane</location>
        <topology evidence="1">Multi-pass membrane protein</topology>
    </subcellularLocation>
    <subcellularLocation>
        <location evidence="7">Plastid</location>
        <location evidence="7">Chloroplast outer membrane</location>
    </subcellularLocation>
</comment>
<evidence type="ECO:0000259" key="9">
    <source>
        <dbReference type="Pfam" id="PF01103"/>
    </source>
</evidence>
<evidence type="ECO:0000256" key="8">
    <source>
        <dbReference type="SAM" id="MobiDB-lite"/>
    </source>
</evidence>
<keyword evidence="6" id="KW-0472">Membrane</keyword>
<dbReference type="Gene3D" id="2.40.160.50">
    <property type="entry name" value="membrane protein fhac: a member of the omp85/tpsb transporter family"/>
    <property type="match status" value="1"/>
</dbReference>
<evidence type="ECO:0000256" key="7">
    <source>
        <dbReference type="ARBA" id="ARBA00024013"/>
    </source>
</evidence>
<dbReference type="EMBL" id="LFYR01000729">
    <property type="protein sequence ID" value="KMZ70059.1"/>
    <property type="molecule type" value="Genomic_DNA"/>
</dbReference>
<comment type="similarity">
    <text evidence="2">Belongs to the SAM50/omp85 family.</text>
</comment>
<dbReference type="Proteomes" id="UP000036987">
    <property type="component" value="Unassembled WGS sequence"/>
</dbReference>
<evidence type="ECO:0000256" key="5">
    <source>
        <dbReference type="ARBA" id="ARBA00022805"/>
    </source>
</evidence>
<evidence type="ECO:0000259" key="10">
    <source>
        <dbReference type="Pfam" id="PF07244"/>
    </source>
</evidence>
<evidence type="ECO:0000313" key="11">
    <source>
        <dbReference type="EMBL" id="KMZ70059.1"/>
    </source>
</evidence>
<feature type="compositionally biased region" description="Acidic residues" evidence="8">
    <location>
        <begin position="13"/>
        <end position="32"/>
    </location>
</feature>
<dbReference type="PANTHER" id="PTHR12815">
    <property type="entry name" value="SORTING AND ASSEMBLY MACHINERY SAMM50 PROTEIN FAMILY MEMBER"/>
    <property type="match status" value="1"/>
</dbReference>
<dbReference type="InterPro" id="IPR010827">
    <property type="entry name" value="BamA/TamA_POTRA"/>
</dbReference>
<feature type="compositionally biased region" description="Basic and acidic residues" evidence="8">
    <location>
        <begin position="1"/>
        <end position="12"/>
    </location>
</feature>
<accession>A0A0K9PM67</accession>
<dbReference type="FunFam" id="3.10.20.310:FF:000016">
    <property type="entry name" value="Outer membrane OMP85 family protein"/>
    <property type="match status" value="1"/>
</dbReference>
<keyword evidence="5" id="KW-0934">Plastid</keyword>
<organism evidence="11 12">
    <name type="scientific">Zostera marina</name>
    <name type="common">Eelgrass</name>
    <dbReference type="NCBI Taxonomy" id="29655"/>
    <lineage>
        <taxon>Eukaryota</taxon>
        <taxon>Viridiplantae</taxon>
        <taxon>Streptophyta</taxon>
        <taxon>Embryophyta</taxon>
        <taxon>Tracheophyta</taxon>
        <taxon>Spermatophyta</taxon>
        <taxon>Magnoliopsida</taxon>
        <taxon>Liliopsida</taxon>
        <taxon>Zosteraceae</taxon>
        <taxon>Zostera</taxon>
    </lineage>
</organism>
<keyword evidence="5" id="KW-1002">Plastid outer membrane</keyword>
<dbReference type="InterPro" id="IPR039910">
    <property type="entry name" value="D15-like"/>
</dbReference>
<protein>
    <submittedName>
        <fullName evidence="11">Sorting and assembly machinery component-like protein</fullName>
    </submittedName>
</protein>
<dbReference type="Pfam" id="PF07244">
    <property type="entry name" value="POTRA"/>
    <property type="match status" value="1"/>
</dbReference>
<evidence type="ECO:0000313" key="12">
    <source>
        <dbReference type="Proteomes" id="UP000036987"/>
    </source>
</evidence>
<keyword evidence="12" id="KW-1185">Reference proteome</keyword>
<comment type="caution">
    <text evidence="11">The sequence shown here is derived from an EMBL/GenBank/DDBJ whole genome shotgun (WGS) entry which is preliminary data.</text>
</comment>
<gene>
    <name evidence="11" type="ORF">ZOSMA_1G00300</name>
</gene>
<evidence type="ECO:0000256" key="3">
    <source>
        <dbReference type="ARBA" id="ARBA00022452"/>
    </source>
</evidence>
<evidence type="ECO:0000256" key="6">
    <source>
        <dbReference type="ARBA" id="ARBA00023136"/>
    </source>
</evidence>
<evidence type="ECO:0000256" key="1">
    <source>
        <dbReference type="ARBA" id="ARBA00004374"/>
    </source>
</evidence>
<dbReference type="GO" id="GO:0009707">
    <property type="term" value="C:chloroplast outer membrane"/>
    <property type="evidence" value="ECO:0007669"/>
    <property type="project" value="UniProtKB-SubCell"/>
</dbReference>
<evidence type="ECO:0000256" key="4">
    <source>
        <dbReference type="ARBA" id="ARBA00022692"/>
    </source>
</evidence>
<feature type="domain" description="POTRA" evidence="10">
    <location>
        <begin position="53"/>
        <end position="130"/>
    </location>
</feature>
<dbReference type="OrthoDB" id="1724197at2759"/>
<proteinExistence type="inferred from homology"/>
<dbReference type="OMA" id="SGIWRQI"/>
<dbReference type="FunFam" id="2.40.160.50:FF:000005">
    <property type="entry name" value="Outer membrane OMP85 family protein"/>
    <property type="match status" value="1"/>
</dbReference>
<reference evidence="12" key="1">
    <citation type="journal article" date="2016" name="Nature">
        <title>The genome of the seagrass Zostera marina reveals angiosperm adaptation to the sea.</title>
        <authorList>
            <person name="Olsen J.L."/>
            <person name="Rouze P."/>
            <person name="Verhelst B."/>
            <person name="Lin Y.-C."/>
            <person name="Bayer T."/>
            <person name="Collen J."/>
            <person name="Dattolo E."/>
            <person name="De Paoli E."/>
            <person name="Dittami S."/>
            <person name="Maumus F."/>
            <person name="Michel G."/>
            <person name="Kersting A."/>
            <person name="Lauritano C."/>
            <person name="Lohaus R."/>
            <person name="Toepel M."/>
            <person name="Tonon T."/>
            <person name="Vanneste K."/>
            <person name="Amirebrahimi M."/>
            <person name="Brakel J."/>
            <person name="Bostroem C."/>
            <person name="Chovatia M."/>
            <person name="Grimwood J."/>
            <person name="Jenkins J.W."/>
            <person name="Jueterbock A."/>
            <person name="Mraz A."/>
            <person name="Stam W.T."/>
            <person name="Tice H."/>
            <person name="Bornberg-Bauer E."/>
            <person name="Green P.J."/>
            <person name="Pearson G.A."/>
            <person name="Procaccini G."/>
            <person name="Duarte C.M."/>
            <person name="Schmutz J."/>
            <person name="Reusch T.B.H."/>
            <person name="Van de Peer Y."/>
        </authorList>
    </citation>
    <scope>NUCLEOTIDE SEQUENCE [LARGE SCALE GENOMIC DNA]</scope>
    <source>
        <strain evidence="12">cv. Finnish</strain>
    </source>
</reference>
<name>A0A0K9PM67_ZOSMR</name>
<dbReference type="STRING" id="29655.A0A0K9PM67"/>
<feature type="region of interest" description="Disordered" evidence="8">
    <location>
        <begin position="1"/>
        <end position="33"/>
    </location>
</feature>
<sequence length="507" mass="56411">MSLPESESHVLGEDEEGEEEEEEEEEEKEEEVEVMKEMRSLAQRMSEGPVSLRVHDVVIKGNAKTKESLIEAEVLDIFRSVSSMQDLVQAAEIANAKLQRLDIFESVSIMLDAGPSELPDTANVVIEVVEVKNLLSGDVGVFTRPGDSKAWTLELSLKLKNLFGFGDIWDASGVYGWNQTTELSTGISLPRFKSLSTPISARISLLKQDLLKLSSYKEHLMGLSVGLISTRYHDLAYNLTWRTLKDPSRMASKSIRRNLGHSLLSSLKYTFKFDRRDSHLRPTSGYAFMSTSQIGGIGDSKFLRFVRQEFDFRGAFSLGCCNTALNFGAAAGIIFPWGRGSMSSSSPISDRFHIGGQSSVVCGLEGPMSLLGFKLRGLGPTDTRRLLSKDPREEDRNSSQERDFLGGDFAVTSFADLSFDLPLKFLRESGIHGHTFVCAGNLVKLSNNEYKRFSFQDFFSSFRSSVGAGIVIPTKIFRVEINYCYILKQLQHDNAKTGIQFNFSSPS</sequence>
<dbReference type="GO" id="GO:0005741">
    <property type="term" value="C:mitochondrial outer membrane"/>
    <property type="evidence" value="ECO:0007669"/>
    <property type="project" value="UniProtKB-SubCell"/>
</dbReference>
<dbReference type="AlphaFoldDB" id="A0A0K9PM67"/>
<dbReference type="InterPro" id="IPR000184">
    <property type="entry name" value="Bac_surfAg_D15"/>
</dbReference>
<dbReference type="Pfam" id="PF01103">
    <property type="entry name" value="Omp85"/>
    <property type="match status" value="1"/>
</dbReference>